<dbReference type="AlphaFoldDB" id="A0A2P2SW41"/>
<reference evidence="1 2" key="1">
    <citation type="submission" date="2016-03" db="EMBL/GenBank/DDBJ databases">
        <title>Comparative genomics of Pseudogymnoascus destructans, the fungus causing white-nose syndrome of bats.</title>
        <authorList>
            <person name="Palmer J.M."/>
            <person name="Drees K.P."/>
            <person name="Foster J.T."/>
            <person name="Lindner D.L."/>
        </authorList>
    </citation>
    <scope>NUCLEOTIDE SEQUENCE [LARGE SCALE GENOMIC DNA]</scope>
    <source>
        <strain evidence="1 2">UAMH 10579</strain>
    </source>
</reference>
<reference evidence="2" key="2">
    <citation type="journal article" date="2018" name="Nat. Commun.">
        <title>Extreme sensitivity to ultraviolet light in the fungal pathogen causing white-nose syndrome of bats.</title>
        <authorList>
            <person name="Palmer J.M."/>
            <person name="Drees K.P."/>
            <person name="Foster J.T."/>
            <person name="Lindner D.L."/>
        </authorList>
    </citation>
    <scope>NUCLEOTIDE SEQUENCE [LARGE SCALE GENOMIC DNA]</scope>
    <source>
        <strain evidence="2">UAMH 10579</strain>
    </source>
</reference>
<keyword evidence="2" id="KW-1185">Reference proteome</keyword>
<dbReference type="RefSeq" id="XP_018134792.1">
    <property type="nucleotide sequence ID" value="XM_018270425.1"/>
</dbReference>
<dbReference type="EMBL" id="KV460207">
    <property type="protein sequence ID" value="OBU01060.1"/>
    <property type="molecule type" value="Genomic_DNA"/>
</dbReference>
<proteinExistence type="predicted"/>
<dbReference type="OrthoDB" id="3437482at2759"/>
<dbReference type="Proteomes" id="UP000091956">
    <property type="component" value="Unassembled WGS sequence"/>
</dbReference>
<evidence type="ECO:0000313" key="2">
    <source>
        <dbReference type="Proteomes" id="UP000091956"/>
    </source>
</evidence>
<name>A0A2P2SW41_9PEZI</name>
<dbReference type="GeneID" id="28834283"/>
<accession>A0A2P2SW41</accession>
<organism evidence="1 2">
    <name type="scientific">Pseudogymnoascus verrucosus</name>
    <dbReference type="NCBI Taxonomy" id="342668"/>
    <lineage>
        <taxon>Eukaryota</taxon>
        <taxon>Fungi</taxon>
        <taxon>Dikarya</taxon>
        <taxon>Ascomycota</taxon>
        <taxon>Pezizomycotina</taxon>
        <taxon>Leotiomycetes</taxon>
        <taxon>Thelebolales</taxon>
        <taxon>Thelebolaceae</taxon>
        <taxon>Pseudogymnoascus</taxon>
    </lineage>
</organism>
<evidence type="ECO:0000313" key="1">
    <source>
        <dbReference type="EMBL" id="OBU01060.1"/>
    </source>
</evidence>
<gene>
    <name evidence="1" type="ORF">VE01_00897</name>
</gene>
<protein>
    <submittedName>
        <fullName evidence="1">Uncharacterized protein</fullName>
    </submittedName>
</protein>
<sequence>MFIFVRSYAQRIWQKLFLANDTTAAVVSNLESIASPLEQPGPPVTPSDLPVPPPVAWTFIGWGEVGKPEWFIKHIWAFWLWNTIYGPRSKESREFKEPFCATPEILLAYWWTRLFYGLLWACRKWNRFLARIERILVTVIVEVVATFACRRGPFLKKLGIAIWNCARYGPRFMWIFFGSSVGAFVRFMGDIEKSLSCRLKHEIKMCRS</sequence>